<dbReference type="EMBL" id="JAKXMK010000002">
    <property type="protein sequence ID" value="MCH6164362.1"/>
    <property type="molecule type" value="Genomic_DNA"/>
</dbReference>
<dbReference type="InterPro" id="IPR000073">
    <property type="entry name" value="AB_hydrolase_1"/>
</dbReference>
<keyword evidence="3" id="KW-1185">Reference proteome</keyword>
<organism evidence="2 3">
    <name type="scientific">Pseudonocardia alaniniphila</name>
    <dbReference type="NCBI Taxonomy" id="75291"/>
    <lineage>
        <taxon>Bacteria</taxon>
        <taxon>Bacillati</taxon>
        <taxon>Actinomycetota</taxon>
        <taxon>Actinomycetes</taxon>
        <taxon>Pseudonocardiales</taxon>
        <taxon>Pseudonocardiaceae</taxon>
        <taxon>Pseudonocardia</taxon>
    </lineage>
</organism>
<dbReference type="PANTHER" id="PTHR43194">
    <property type="entry name" value="HYDROLASE ALPHA/BETA FOLD FAMILY"/>
    <property type="match status" value="1"/>
</dbReference>
<comment type="caution">
    <text evidence="2">The sequence shown here is derived from an EMBL/GenBank/DDBJ whole genome shotgun (WGS) entry which is preliminary data.</text>
</comment>
<dbReference type="InterPro" id="IPR050228">
    <property type="entry name" value="Carboxylesterase_BioH"/>
</dbReference>
<keyword evidence="2" id="KW-0378">Hydrolase</keyword>
<dbReference type="GO" id="GO:0016787">
    <property type="term" value="F:hydrolase activity"/>
    <property type="evidence" value="ECO:0007669"/>
    <property type="project" value="UniProtKB-KW"/>
</dbReference>
<accession>A0ABS9T752</accession>
<geneLocation type="plasmid" evidence="2">
    <name>unnamed</name>
</geneLocation>
<feature type="domain" description="AB hydrolase-1" evidence="1">
    <location>
        <begin position="60"/>
        <end position="223"/>
    </location>
</feature>
<evidence type="ECO:0000313" key="2">
    <source>
        <dbReference type="EMBL" id="MCH6164362.1"/>
    </source>
</evidence>
<proteinExistence type="predicted"/>
<sequence length="340" mass="35937">MSTTSAGSGRVAAAPDGELVTSRRGFFWVGTERVRHPAGLVPRGPMFVAWEAPEHVTRPYPLVLVHGGGGQGTDWMGTPDGRSGWSTMLVRSGHVVYVVDRPGHGRSPYHPDVLGAMGPPFSYERAKEIFAPDSHASPHTQWPGSRDLDDPLFDQVLAPTGPMPADMAAAHRLDADRLVQLLERVGPAVLVTHSAGAPGGWLAADARPDLVVALLALEPIGPPFLRLPDGGSLLPWGLTAAPPAFDPPAADPSELAVGSHRLPGLARVPIGVFSAGASPFDAFAGDVAEFLRAAGCRAEWVRLADHGVPGNGHAVMFERNSAEALAVLVRWLDELIAQQR</sequence>
<evidence type="ECO:0000259" key="1">
    <source>
        <dbReference type="Pfam" id="PF00561"/>
    </source>
</evidence>
<dbReference type="CDD" id="cd12809">
    <property type="entry name" value="Esterase_713_like-2"/>
    <property type="match status" value="1"/>
</dbReference>
<reference evidence="2 3" key="1">
    <citation type="submission" date="2022-03" db="EMBL/GenBank/DDBJ databases">
        <title>Pseudonocardia alaer sp. nov., a novel actinomycete isolated from reed forest soil.</title>
        <authorList>
            <person name="Wang L."/>
        </authorList>
    </citation>
    <scope>NUCLEOTIDE SEQUENCE [LARGE SCALE GENOMIC DNA]</scope>
    <source>
        <strain evidence="2 3">Y-16303</strain>
        <plasmid evidence="2">unnamed</plasmid>
    </source>
</reference>
<dbReference type="InterPro" id="IPR029058">
    <property type="entry name" value="AB_hydrolase_fold"/>
</dbReference>
<keyword evidence="2" id="KW-0614">Plasmid</keyword>
<gene>
    <name evidence="2" type="ORF">MMF94_01605</name>
</gene>
<dbReference type="SUPFAM" id="SSF53474">
    <property type="entry name" value="alpha/beta-Hydrolases"/>
    <property type="match status" value="1"/>
</dbReference>
<dbReference type="Proteomes" id="UP001299970">
    <property type="component" value="Unassembled WGS sequence"/>
</dbReference>
<dbReference type="Pfam" id="PF00561">
    <property type="entry name" value="Abhydrolase_1"/>
    <property type="match status" value="1"/>
</dbReference>
<dbReference type="Gene3D" id="3.40.50.1820">
    <property type="entry name" value="alpha/beta hydrolase"/>
    <property type="match status" value="1"/>
</dbReference>
<dbReference type="PANTHER" id="PTHR43194:SF4">
    <property type="entry name" value="AB HYDROLASE-1 DOMAIN-CONTAINING PROTEIN"/>
    <property type="match status" value="1"/>
</dbReference>
<dbReference type="RefSeq" id="WP_241034562.1">
    <property type="nucleotide sequence ID" value="NZ_BAAAJF010000034.1"/>
</dbReference>
<evidence type="ECO:0000313" key="3">
    <source>
        <dbReference type="Proteomes" id="UP001299970"/>
    </source>
</evidence>
<name>A0ABS9T752_9PSEU</name>
<protein>
    <submittedName>
        <fullName evidence="2">Alpha/beta hydrolase</fullName>
    </submittedName>
</protein>